<protein>
    <submittedName>
        <fullName evidence="2">Uncharacterized protein</fullName>
    </submittedName>
</protein>
<dbReference type="AlphaFoldDB" id="A0A699H6Z0"/>
<sequence length="248" mass="28211">MKEILHQRMWETNSYKAHEDHMMLYKALEKSMNRDHNYKLLKDLAEARKKKKRKRDSPKSPPGSPPHQPPPPPPPTEPSSSKTATSAEYIAWTTTDIILKPFISSIPKYLHIDDDMAPDAQWEPLEEDRPATPEPAWSILSSDLPVPTNNWASTLASTYTPPAEDSLLAHTGDMATFMDWFYKKEGITELKPQDLEGPAFELVKVFHPNVIHLQYQIEECHKLLTYSVDESIIRHNVSKPLPLGGPPS</sequence>
<gene>
    <name evidence="2" type="ORF">Tci_268022</name>
</gene>
<evidence type="ECO:0000313" key="2">
    <source>
        <dbReference type="EMBL" id="GEW96046.1"/>
    </source>
</evidence>
<organism evidence="2">
    <name type="scientific">Tanacetum cinerariifolium</name>
    <name type="common">Dalmatian daisy</name>
    <name type="synonym">Chrysanthemum cinerariifolium</name>
    <dbReference type="NCBI Taxonomy" id="118510"/>
    <lineage>
        <taxon>Eukaryota</taxon>
        <taxon>Viridiplantae</taxon>
        <taxon>Streptophyta</taxon>
        <taxon>Embryophyta</taxon>
        <taxon>Tracheophyta</taxon>
        <taxon>Spermatophyta</taxon>
        <taxon>Magnoliopsida</taxon>
        <taxon>eudicotyledons</taxon>
        <taxon>Gunneridae</taxon>
        <taxon>Pentapetalae</taxon>
        <taxon>asterids</taxon>
        <taxon>campanulids</taxon>
        <taxon>Asterales</taxon>
        <taxon>Asteraceae</taxon>
        <taxon>Asteroideae</taxon>
        <taxon>Anthemideae</taxon>
        <taxon>Anthemidinae</taxon>
        <taxon>Tanacetum</taxon>
    </lineage>
</organism>
<name>A0A699H6Z0_TANCI</name>
<feature type="compositionally biased region" description="Pro residues" evidence="1">
    <location>
        <begin position="59"/>
        <end position="77"/>
    </location>
</feature>
<evidence type="ECO:0000256" key="1">
    <source>
        <dbReference type="SAM" id="MobiDB-lite"/>
    </source>
</evidence>
<comment type="caution">
    <text evidence="2">The sequence shown here is derived from an EMBL/GenBank/DDBJ whole genome shotgun (WGS) entry which is preliminary data.</text>
</comment>
<dbReference type="EMBL" id="BKCJ010082373">
    <property type="protein sequence ID" value="GEW96046.1"/>
    <property type="molecule type" value="Genomic_DNA"/>
</dbReference>
<proteinExistence type="predicted"/>
<reference evidence="2" key="1">
    <citation type="journal article" date="2019" name="Sci. Rep.">
        <title>Draft genome of Tanacetum cinerariifolium, the natural source of mosquito coil.</title>
        <authorList>
            <person name="Yamashiro T."/>
            <person name="Shiraishi A."/>
            <person name="Satake H."/>
            <person name="Nakayama K."/>
        </authorList>
    </citation>
    <scope>NUCLEOTIDE SEQUENCE</scope>
</reference>
<feature type="region of interest" description="Disordered" evidence="1">
    <location>
        <begin position="39"/>
        <end position="85"/>
    </location>
</feature>
<accession>A0A699H6Z0</accession>